<feature type="region of interest" description="Disordered" evidence="1">
    <location>
        <begin position="226"/>
        <end position="252"/>
    </location>
</feature>
<feature type="compositionally biased region" description="Basic and acidic residues" evidence="1">
    <location>
        <begin position="146"/>
        <end position="162"/>
    </location>
</feature>
<feature type="compositionally biased region" description="Basic and acidic residues" evidence="1">
    <location>
        <begin position="189"/>
        <end position="207"/>
    </location>
</feature>
<evidence type="ECO:0000313" key="4">
    <source>
        <dbReference type="EMBL" id="KAL3309913.1"/>
    </source>
</evidence>
<dbReference type="Pfam" id="PF00373">
    <property type="entry name" value="FERM_M"/>
    <property type="match status" value="1"/>
</dbReference>
<evidence type="ECO:0000259" key="2">
    <source>
        <dbReference type="Pfam" id="PF00373"/>
    </source>
</evidence>
<evidence type="ECO:0000256" key="1">
    <source>
        <dbReference type="SAM" id="MobiDB-lite"/>
    </source>
</evidence>
<dbReference type="Gene3D" id="3.10.20.90">
    <property type="entry name" value="Phosphatidylinositol 3-kinase Catalytic Subunit, Chain A, domain 1"/>
    <property type="match status" value="2"/>
</dbReference>
<dbReference type="InterPro" id="IPR014352">
    <property type="entry name" value="FERM/acyl-CoA-bd_prot_sf"/>
</dbReference>
<sequence length="437" mass="49491">MKLSDGGYIDHSWILTIFVDILGSDRYIRVQGDWAVSKVISLLISQLPAYVPQNSSPLPSYTYNDCDLWWPYKKRWLLHPGQTLFQAGLHADTWVRFTPSFATVRIQMPNMQYRELGGISLNEPVFDVVKAICKVIGIRHPEELSLKKPQESKTEKKERETFSSHTLPPKFTDTLPRLARKASSLKRTFTLDESSRKSSDKTEERRSSLRPISYSGSVHSFGQIDRKDASGLPKFGPPRLRSSASATVRSTKHNFRTSTPFLTALDGGLSPAISASLPTLPGDQTIGRQLMGSFFEPSDKDIPRNFRGLCNLSLGWLDSSKSLMEQGLDPFQDCAQTHIPFILATHIKFPKKRVETDENTPNGNVKYLVRYDPPDLQLRFKYCNFYDLNPQFDSVRIDQLYEQARCSILSQTVHCNEDEAILLAAQQLQVSCSLHTV</sequence>
<dbReference type="Gene3D" id="1.20.80.10">
    <property type="match status" value="1"/>
</dbReference>
<dbReference type="InterPro" id="IPR040790">
    <property type="entry name" value="Kindlin_2_N"/>
</dbReference>
<feature type="region of interest" description="Disordered" evidence="1">
    <location>
        <begin position="146"/>
        <end position="173"/>
    </location>
</feature>
<evidence type="ECO:0000259" key="3">
    <source>
        <dbReference type="Pfam" id="PF18124"/>
    </source>
</evidence>
<accession>A0ABD2PS58</accession>
<dbReference type="InterPro" id="IPR019748">
    <property type="entry name" value="FERM_central"/>
</dbReference>
<keyword evidence="5" id="KW-1185">Reference proteome</keyword>
<dbReference type="PANTHER" id="PTHR16160">
    <property type="entry name" value="FERMITIN 2-RELATED"/>
    <property type="match status" value="1"/>
</dbReference>
<organism evidence="4 5">
    <name type="scientific">Cichlidogyrus casuarinus</name>
    <dbReference type="NCBI Taxonomy" id="1844966"/>
    <lineage>
        <taxon>Eukaryota</taxon>
        <taxon>Metazoa</taxon>
        <taxon>Spiralia</taxon>
        <taxon>Lophotrochozoa</taxon>
        <taxon>Platyhelminthes</taxon>
        <taxon>Monogenea</taxon>
        <taxon>Monopisthocotylea</taxon>
        <taxon>Dactylogyridea</taxon>
        <taxon>Ancyrocephalidae</taxon>
        <taxon>Cichlidogyrus</taxon>
    </lineage>
</organism>
<protein>
    <submittedName>
        <fullName evidence="4">Fermitin 2</fullName>
    </submittedName>
</protein>
<reference evidence="4 5" key="1">
    <citation type="submission" date="2024-11" db="EMBL/GenBank/DDBJ databases">
        <title>Adaptive evolution of stress response genes in parasites aligns with host niche diversity.</title>
        <authorList>
            <person name="Hahn C."/>
            <person name="Resl P."/>
        </authorList>
    </citation>
    <scope>NUCLEOTIDE SEQUENCE [LARGE SCALE GENOMIC DNA]</scope>
    <source>
        <strain evidence="4">EGGRZ-B1_66</strain>
        <tissue evidence="4">Body</tissue>
    </source>
</reference>
<dbReference type="InterPro" id="IPR037843">
    <property type="entry name" value="Kindlin/fermitin"/>
</dbReference>
<feature type="domain" description="FERM central" evidence="2">
    <location>
        <begin position="390"/>
        <end position="431"/>
    </location>
</feature>
<proteinExistence type="predicted"/>
<evidence type="ECO:0000313" key="5">
    <source>
        <dbReference type="Proteomes" id="UP001626550"/>
    </source>
</evidence>
<gene>
    <name evidence="4" type="primary">FERMT2_3</name>
    <name evidence="4" type="ORF">Ciccas_011532</name>
</gene>
<feature type="region of interest" description="Disordered" evidence="1">
    <location>
        <begin position="189"/>
        <end position="211"/>
    </location>
</feature>
<feature type="domain" description="Kindlin-2 N-terminal" evidence="3">
    <location>
        <begin position="8"/>
        <end position="100"/>
    </location>
</feature>
<dbReference type="AlphaFoldDB" id="A0ABD2PS58"/>
<name>A0ABD2PS58_9PLAT</name>
<dbReference type="Proteomes" id="UP001626550">
    <property type="component" value="Unassembled WGS sequence"/>
</dbReference>
<dbReference type="CDD" id="cd14473">
    <property type="entry name" value="FERM_B-lobe"/>
    <property type="match status" value="1"/>
</dbReference>
<dbReference type="Pfam" id="PF18124">
    <property type="entry name" value="Kindlin_2_N"/>
    <property type="match status" value="1"/>
</dbReference>
<dbReference type="SUPFAM" id="SSF47031">
    <property type="entry name" value="Second domain of FERM"/>
    <property type="match status" value="1"/>
</dbReference>
<dbReference type="EMBL" id="JBJKFK010003434">
    <property type="protein sequence ID" value="KAL3309913.1"/>
    <property type="molecule type" value="Genomic_DNA"/>
</dbReference>
<dbReference type="InterPro" id="IPR035963">
    <property type="entry name" value="FERM_2"/>
</dbReference>
<comment type="caution">
    <text evidence="4">The sequence shown here is derived from an EMBL/GenBank/DDBJ whole genome shotgun (WGS) entry which is preliminary data.</text>
</comment>
<dbReference type="PANTHER" id="PTHR16160:SF13">
    <property type="entry name" value="FERMITIN 2-RELATED"/>
    <property type="match status" value="1"/>
</dbReference>